<feature type="transmembrane region" description="Helical" evidence="1">
    <location>
        <begin position="82"/>
        <end position="101"/>
    </location>
</feature>
<feature type="transmembrane region" description="Helical" evidence="1">
    <location>
        <begin position="55"/>
        <end position="76"/>
    </location>
</feature>
<proteinExistence type="predicted"/>
<dbReference type="AlphaFoldDB" id="A0A094QCS2"/>
<dbReference type="EMBL" id="JNSK01000007">
    <property type="protein sequence ID" value="KGA19939.1"/>
    <property type="molecule type" value="Genomic_DNA"/>
</dbReference>
<organism evidence="2">
    <name type="scientific">freshwater metagenome</name>
    <dbReference type="NCBI Taxonomy" id="449393"/>
    <lineage>
        <taxon>unclassified sequences</taxon>
        <taxon>metagenomes</taxon>
        <taxon>ecological metagenomes</taxon>
    </lineage>
</organism>
<keyword evidence="1" id="KW-1133">Transmembrane helix</keyword>
<reference evidence="2" key="1">
    <citation type="submission" date="2014-05" db="EMBL/GenBank/DDBJ databases">
        <title>Key roles for freshwater Actinobacteria revealed by deep metagenomic sequencing.</title>
        <authorList>
            <person name="Ghai R."/>
            <person name="Mizuno C.M."/>
            <person name="Picazo A."/>
            <person name="Camacho A."/>
            <person name="Rodriguez-Valera F."/>
        </authorList>
    </citation>
    <scope>NUCLEOTIDE SEQUENCE</scope>
</reference>
<evidence type="ECO:0000256" key="1">
    <source>
        <dbReference type="SAM" id="Phobius"/>
    </source>
</evidence>
<comment type="caution">
    <text evidence="2">The sequence shown here is derived from an EMBL/GenBank/DDBJ whole genome shotgun (WGS) entry which is preliminary data.</text>
</comment>
<keyword evidence="1" id="KW-0472">Membrane</keyword>
<feature type="transmembrane region" description="Helical" evidence="1">
    <location>
        <begin position="27"/>
        <end position="43"/>
    </location>
</feature>
<gene>
    <name evidence="2" type="ORF">GM50_3675</name>
</gene>
<keyword evidence="1" id="KW-0812">Transmembrane</keyword>
<evidence type="ECO:0000313" key="2">
    <source>
        <dbReference type="EMBL" id="KGA19939.1"/>
    </source>
</evidence>
<protein>
    <submittedName>
        <fullName evidence="2">Uncharacterized protein</fullName>
    </submittedName>
</protein>
<accession>A0A094QCS2</accession>
<name>A0A094QCS2_9ZZZZ</name>
<sequence length="103" mass="10677">MKIIQAVIVGALLGVSATLLHLLIFPIGLLFALIGSLIGIWALGRSWGHRKFKLIAAAAWIFVVVQGASMGVGGELLIQGDLAGSLVILLGMLAIVIAVLLPI</sequence>